<accession>A0A0F9J7Y2</accession>
<sequence>MMMVNKIMFDGVDWGKFTDRELELLLLAGKVGAAMVNSDPEPMGSILDEVRKRPSLARAIIVDADDFLGVDDSKGKIGADG</sequence>
<name>A0A0F9J7Y2_9ZZZZ</name>
<protein>
    <submittedName>
        <fullName evidence="1">Uncharacterized protein</fullName>
    </submittedName>
</protein>
<dbReference type="EMBL" id="LAZR01010639">
    <property type="protein sequence ID" value="KKM65894.1"/>
    <property type="molecule type" value="Genomic_DNA"/>
</dbReference>
<organism evidence="1">
    <name type="scientific">marine sediment metagenome</name>
    <dbReference type="NCBI Taxonomy" id="412755"/>
    <lineage>
        <taxon>unclassified sequences</taxon>
        <taxon>metagenomes</taxon>
        <taxon>ecological metagenomes</taxon>
    </lineage>
</organism>
<proteinExistence type="predicted"/>
<reference evidence="1" key="1">
    <citation type="journal article" date="2015" name="Nature">
        <title>Complex archaea that bridge the gap between prokaryotes and eukaryotes.</title>
        <authorList>
            <person name="Spang A."/>
            <person name="Saw J.H."/>
            <person name="Jorgensen S.L."/>
            <person name="Zaremba-Niedzwiedzka K."/>
            <person name="Martijn J."/>
            <person name="Lind A.E."/>
            <person name="van Eijk R."/>
            <person name="Schleper C."/>
            <person name="Guy L."/>
            <person name="Ettema T.J."/>
        </authorList>
    </citation>
    <scope>NUCLEOTIDE SEQUENCE</scope>
</reference>
<comment type="caution">
    <text evidence="1">The sequence shown here is derived from an EMBL/GenBank/DDBJ whole genome shotgun (WGS) entry which is preliminary data.</text>
</comment>
<evidence type="ECO:0000313" key="1">
    <source>
        <dbReference type="EMBL" id="KKM65894.1"/>
    </source>
</evidence>
<dbReference type="AlphaFoldDB" id="A0A0F9J7Y2"/>
<gene>
    <name evidence="1" type="ORF">LCGC14_1486670</name>
</gene>